<feature type="domain" description="CBS" evidence="3">
    <location>
        <begin position="7"/>
        <end position="66"/>
    </location>
</feature>
<dbReference type="PANTHER" id="PTHR43080">
    <property type="entry name" value="CBS DOMAIN-CONTAINING PROTEIN CBSX3, MITOCHONDRIAL"/>
    <property type="match status" value="1"/>
</dbReference>
<keyword evidence="1 2" id="KW-0129">CBS domain</keyword>
<evidence type="ECO:0000256" key="2">
    <source>
        <dbReference type="PROSITE-ProRule" id="PRU00703"/>
    </source>
</evidence>
<dbReference type="RefSeq" id="WP_014966471.1">
    <property type="nucleotide sequence ID" value="NC_018664.1"/>
</dbReference>
<evidence type="ECO:0000313" key="5">
    <source>
        <dbReference type="Proteomes" id="UP000006094"/>
    </source>
</evidence>
<dbReference type="InterPro" id="IPR000644">
    <property type="entry name" value="CBS_dom"/>
</dbReference>
<dbReference type="Gene3D" id="3.10.580.10">
    <property type="entry name" value="CBS-domain"/>
    <property type="match status" value="1"/>
</dbReference>
<dbReference type="AlphaFoldDB" id="K0AVM8"/>
<evidence type="ECO:0000259" key="3">
    <source>
        <dbReference type="PROSITE" id="PS51371"/>
    </source>
</evidence>
<dbReference type="STRING" id="1128398.Curi_c02540"/>
<proteinExistence type="predicted"/>
<dbReference type="PANTHER" id="PTHR43080:SF2">
    <property type="entry name" value="CBS DOMAIN-CONTAINING PROTEIN"/>
    <property type="match status" value="1"/>
</dbReference>
<dbReference type="KEGG" id="cad:Curi_c02540"/>
<evidence type="ECO:0000313" key="4">
    <source>
        <dbReference type="EMBL" id="AFS77334.1"/>
    </source>
</evidence>
<sequence>MLIKDIMTKPAITVSANDTIGDILYIMSKNNINGAPVIDKENSLIGMIVKADIYRFMIEPGHIADCPVDWVMSKSPITCESEEYIDEVARRLRENNIVAMPVLEDKKVVGVISFEDIIDHFLESYSK</sequence>
<dbReference type="PROSITE" id="PS51371">
    <property type="entry name" value="CBS"/>
    <property type="match status" value="2"/>
</dbReference>
<gene>
    <name evidence="4" type="ordered locus">Curi_c02540</name>
</gene>
<dbReference type="HOGENOM" id="CLU_040681_9_2_9"/>
<dbReference type="OrthoDB" id="9790355at2"/>
<dbReference type="eggNOG" id="COG2524">
    <property type="taxonomic scope" value="Bacteria"/>
</dbReference>
<dbReference type="InterPro" id="IPR046342">
    <property type="entry name" value="CBS_dom_sf"/>
</dbReference>
<dbReference type="SMART" id="SM00116">
    <property type="entry name" value="CBS"/>
    <property type="match status" value="2"/>
</dbReference>
<reference evidence="4 5" key="1">
    <citation type="journal article" date="2012" name="PLoS ONE">
        <title>The purine-utilizing bacterium Clostridium acidurici 9a: a genome-guided metabolic reconsideration.</title>
        <authorList>
            <person name="Hartwich K."/>
            <person name="Poehlein A."/>
            <person name="Daniel R."/>
        </authorList>
    </citation>
    <scope>NUCLEOTIDE SEQUENCE [LARGE SCALE GENOMIC DNA]</scope>
    <source>
        <strain evidence="5">ATCC 7906 / DSM 604 / BCRC 14475 / CIP 104303 / KCTC 5404 / NCIMB 10678 / 9a</strain>
    </source>
</reference>
<dbReference type="SUPFAM" id="SSF54631">
    <property type="entry name" value="CBS-domain pair"/>
    <property type="match status" value="1"/>
</dbReference>
<protein>
    <submittedName>
        <fullName evidence="4">CBS domain containing protein</fullName>
    </submittedName>
</protein>
<evidence type="ECO:0000256" key="1">
    <source>
        <dbReference type="ARBA" id="ARBA00023122"/>
    </source>
</evidence>
<name>K0AVM8_GOTA9</name>
<accession>K0AVM8</accession>
<organism evidence="4 5">
    <name type="scientific">Gottschalkia acidurici (strain ATCC 7906 / DSM 604 / BCRC 14475 / CIP 104303 / KCTC 5404 / NCIMB 10678 / 9a)</name>
    <name type="common">Clostridium acidurici</name>
    <dbReference type="NCBI Taxonomy" id="1128398"/>
    <lineage>
        <taxon>Bacteria</taxon>
        <taxon>Bacillati</taxon>
        <taxon>Bacillota</taxon>
        <taxon>Tissierellia</taxon>
        <taxon>Tissierellales</taxon>
        <taxon>Gottschalkiaceae</taxon>
        <taxon>Gottschalkia</taxon>
    </lineage>
</organism>
<dbReference type="PATRIC" id="fig|1128398.3.peg.262"/>
<dbReference type="CDD" id="cd02205">
    <property type="entry name" value="CBS_pair_SF"/>
    <property type="match status" value="1"/>
</dbReference>
<dbReference type="Proteomes" id="UP000006094">
    <property type="component" value="Chromosome"/>
</dbReference>
<dbReference type="Pfam" id="PF00571">
    <property type="entry name" value="CBS"/>
    <property type="match status" value="2"/>
</dbReference>
<keyword evidence="5" id="KW-1185">Reference proteome</keyword>
<dbReference type="EMBL" id="CP003326">
    <property type="protein sequence ID" value="AFS77334.1"/>
    <property type="molecule type" value="Genomic_DNA"/>
</dbReference>
<dbReference type="InterPro" id="IPR051257">
    <property type="entry name" value="Diverse_CBS-Domain"/>
</dbReference>
<feature type="domain" description="CBS" evidence="3">
    <location>
        <begin position="72"/>
        <end position="127"/>
    </location>
</feature>